<keyword evidence="2" id="KW-1015">Disulfide bond</keyword>
<feature type="domain" description="Ig-like" evidence="5">
    <location>
        <begin position="389"/>
        <end position="485"/>
    </location>
</feature>
<protein>
    <submittedName>
        <fullName evidence="7">Uncharacterized protein</fullName>
    </submittedName>
</protein>
<evidence type="ECO:0000256" key="4">
    <source>
        <dbReference type="SAM" id="Phobius"/>
    </source>
</evidence>
<dbReference type="Gene3D" id="2.60.40.10">
    <property type="entry name" value="Immunoglobulins"/>
    <property type="match status" value="27"/>
</dbReference>
<feature type="domain" description="Ig-like" evidence="5">
    <location>
        <begin position="2965"/>
        <end position="3070"/>
    </location>
</feature>
<evidence type="ECO:0000259" key="5">
    <source>
        <dbReference type="PROSITE" id="PS50835"/>
    </source>
</evidence>
<feature type="domain" description="Fibronectin type-III" evidence="6">
    <location>
        <begin position="1861"/>
        <end position="1956"/>
    </location>
</feature>
<dbReference type="PROSITE" id="PS50853">
    <property type="entry name" value="FN3"/>
    <property type="match status" value="8"/>
</dbReference>
<dbReference type="Pfam" id="PF00041">
    <property type="entry name" value="fn3"/>
    <property type="match status" value="3"/>
</dbReference>
<dbReference type="eggNOG" id="KOG3510">
    <property type="taxonomic scope" value="Eukaryota"/>
</dbReference>
<dbReference type="SMART" id="SM00409">
    <property type="entry name" value="IG"/>
    <property type="match status" value="28"/>
</dbReference>
<feature type="domain" description="Ig-like" evidence="5">
    <location>
        <begin position="589"/>
        <end position="706"/>
    </location>
</feature>
<dbReference type="InterPro" id="IPR036179">
    <property type="entry name" value="Ig-like_dom_sf"/>
</dbReference>
<evidence type="ECO:0000256" key="1">
    <source>
        <dbReference type="ARBA" id="ARBA00022737"/>
    </source>
</evidence>
<feature type="domain" description="Ig-like" evidence="5">
    <location>
        <begin position="3552"/>
        <end position="3667"/>
    </location>
</feature>
<feature type="domain" description="Ig-like" evidence="5">
    <location>
        <begin position="2614"/>
        <end position="2715"/>
    </location>
</feature>
<dbReference type="InterPro" id="IPR013151">
    <property type="entry name" value="Immunoglobulin_dom"/>
</dbReference>
<dbReference type="InterPro" id="IPR003598">
    <property type="entry name" value="Ig_sub2"/>
</dbReference>
<feature type="domain" description="Ig-like" evidence="5">
    <location>
        <begin position="940"/>
        <end position="1047"/>
    </location>
</feature>
<dbReference type="CDD" id="cd00063">
    <property type="entry name" value="FN3"/>
    <property type="match status" value="6"/>
</dbReference>
<dbReference type="InterPro" id="IPR036116">
    <property type="entry name" value="FN3_sf"/>
</dbReference>
<sequence>MISVNDSVVYTLTLNFFSLQASQVGEYVCGASLIDSTDTIILTSNYTISVQLPTPVVTTSLNTTGRIFESNDIQLLCIVTITPLDVNQTVNISWFGPNGLITMNDTRHDMSTRMINSANFESSLTFTASLSDNGTDYYCTASVKLASDVNELIVPTTARATNSTVIVEIVPLPMISFNDVGIPVTGDSFQLVCTGTAPANVSSIATVSVQWLLNGTVFTNDTLEGVTVTNSGSMATLSFSSLNASTHERDDYTCVATLSIPDVPTTETASIMHRLQTLTNPIVSIFSSQPVFAGQLYSLNCTVTIAAGDLNITWLDGSGNELTEGNGISFNLITISDTVQGYNLIFNLLDYSDIGVYTCQARLTIDRGVDLLYGNGFANTTVGIKIPLPQVSIFPDGNSPFIRGTIRTVNCSIVFTPPLPTNPNVSFTLFKDGAQVSFENNSRVIAVQIGTTGALTFQPLNFSDAGNYTCTATVKDSANNPLIISSSATDEYIATIPAIPVPNIIFTTTTVDVLDDLYNISVNISIVINGELITSTTRSGDTTAMTMIDSIRSSDAGDYQCIVNITQPDIDYEFNGVESTQVILTLPTPSVIVEYNATGHLVDGELAEGQFLNIICIADISQYIDTSVSVTMSWRRNNTVLTNGSDFTISPPVMTNNQYTGVLRINSLRDELDNGASYNCSVSVTPNTPFILAGNDNSSAATLTVSNFDINHVDISINIPSVPVAGDVFSLFCVIVVPPNFVENLTSVRWTYDLEASRDVTSENNDARLVPVVRNGNIFTSVLTLDPVKTTDARQYYCQATILVFSTVDRTNRDLTVQISPPSVSIVADPPTGPIYESTSYLLTCTATVNTTIVDTPVTASVVWTDPSGNVIPTNEARRQVIPPTGNSLVSMLLFQPIDTGLNNDGGTYICQMIINSGNSLIASSQPTDTTFAVTIESLPPMTVNFSSVGSVEVGQSLTITCTITTVEGLVVKPMITFFKINDTDMEMLSNLNRPYSITTDDTGSVTNYTLILDPVRFEDAGMYTCMAEFNVTGFNNTNDPSTATIDYQEASDVFSVIVDFPPILVTISKERDDTLYAGTPFFIKCDIMLNPLVTIPVTVTNQWTRDGTNVPMGSSDATITEGLNMINTLHYNATLMFYPLDNADDSGVYTCNIEVTAPNSYMFFTNTSASANISITVYATPRPVVEINQVAMGIAEPGEEYMLNCTVTVVDRLIVSPVITWTKRSANNLISVPLVLMNIFNVKSSLYLNFSSLNTSDAGQYTCEASINVSLISMVARSNDTSDLPLDIPIPSVDVSQSREDYFLAGSNLILTCDISVDPNVDTPFTVDVTWNITDQQIMSKDNIVLTINAKSLMLSGTDRVNISSFMIGSSFNEYRSILNFTTLSSIEDSGTYTCIVTIVPAPAYEHVMTSDTNYMSVNLTVTDPMIGSFSASPDSFLGLETSCPDSDPYDNFTLTCTATKPTIVKPNLVIAWTHNGTIETGTVTTTGEDTITTTITNTLSFNASRPSDSGTYRCTASITIPDSTGITTSEESTVTIRPPALPVPAINVTATPGTITAAISFIIPNIAYTPETYSVKYTGAILQTTEATSIIRMSPDDITAINQEFTIMLNGLEEDNTYTYTIDSTNCLGTTSTVEMSFRTLPTLPVAPPMDCTNITFLPSNVTLIWTGPTLIDQNGAPVGYNLTCMNANGVSVNGLSPTRSSTDTMFTITDVMPFTSYTCELSFINVVGEGPPTQCIFETAQNVSYDSPQNFTSIPDLNSVLFSWMEPTSTNGIIINYNLTVTKVNEAKLMTFIIEANPNQKIISKLVVGFSPYQNYTASVSASTIIGAGPVATTAGRTLPDIPSSPHLVVSPVVINSLTVAYTVPVLNETTINITWSPPSHPNGEITGFIIRIATDAITSPNNVPFVTGRASYSLIFGGLRARIPYYVSVVAVNEVGEGNSATAIVFTKSDSSITVSPSNVQAMRIGDTIVLSWDPVTLEEAKGFFVYSIRLTPDDGSTSSTLRQTNTRTISVAYDTTSVNITDTEPQLAYTVSISVLLLSDVGLIEGPATHTSITIPTPVVTFSVNTTGRIFESNDIQLLCIITITLLDVNHTANINWFGPNGLITMNDAKYSISTGEINLSTTGSSLRFTASLSDNGTDYYCTANVGPASNVNGFELIIPSDTAISNNYIITVEIVPLPTVLIDDSSIPVTGDSFQLVCTGTAPANVSSIATVSVQWLLNGTVFTNDTLEGVTVTNSGSMATLSFSSLNASTHERDNYTCVATLSIPDVPTTKTASTIYNLQTSTNPIVSIFSSQPVFAGQLYSLNCTVTIVAGDLNITWLDGNGNNLEEGSGINLYLITISENVQRYDLIFNSLDYSNIGVYTCQASLTVARGDGVLFNGTGSANTTVSIRIPLPQVFISRDGNSPFICGTVRTVNCSVVFTPPLPTNPNVSFTVFKDGAQVSFEKSSRVIALQIGTTGALIFQPLNFSDAGNYTCTATARDSANNPLIIPSSASDEYIATVQAIPVPNITFTTTTGRSLGESLTFNCTVDVLDDLYNINVTSSIVRDGELMTSTTGSGDTTAMIMIHSIRSSDAGDYQCIVNITQPDIDYEFNGMETVQLILTLPTPSVIVEYNATGHLVDGELVEGQFLDIMCIADISQYIDTSVSVTMSWRRNNTVLTNGRDFAINPPVMTNNEYTGVLRINSLRDELDNGASYNCSVSVTPNTLSIIVSNDNSSGVTLTVARFDINHVNIGINIPSVPVAGDVFNLSCVIVVPPNFVENLTSVRWTYDLEASRDVTSENNDATLVPVVRNGNIFTSVLTLDPVKTTDARQYYCQATILVFGTVDRTNRDLTVQIHPPSVSIVADPPTGQIYESTSYLLTCTATVNTTIVNTPVTGSVVWTDPSGNVISTNEARRQVIPPTGNSLISMLLFQPIDTGHNNDGGTYTCQMIISSGNSLIASSQPTAIIFDITVESLPPMTVDFSSVGSVEVGQSLTITCTITTVERLVVIPLITFYKMNETDFEMLSNLKRPYSITTDDTGSVTNYTLILDPVRFEDAGMYTCMAEFNVTGFNNTNDPSTATYDSQEASDVFNLTVDFPPVIVTISKEHNDTLYAGTPFFIKCDIMLDPLVTIPVTVTNQWTHDGTNVPMGSSDATITEGLNMINTLHYNATLMFYPLDNADNSGMYSCNVEVTAPNSYMYLRNTSASVNTFIAVNAAPVPVLEIVTMGIAEPGEEYMLNCTVTVVDRLIVSPVITWTKRSANNVISVPPVLMNISNVKSSLYLNFSSLNTSDAGLYTCEASINVSQISMVARSNESWNLPLRIPNPFVDVSRSKEDNFYAGSNLILTCDISVDANVDTPFTANVDWNMTDQQIISSSDFRNETDSNAMMLTGTNRVNISSVMMRSSFNEYRSTLNFTTLSSIEDSGTYTCIVTIVPDPAYEYVITSDTNYMGVSFIVSAIPDPNITFTTTTGRSLGESLTFNCTVDVVDDVYNIIVNISIVKNERLITSTTGSGDTIAMIMIDSLRSSDAGDYQCIVNITQSDIDYEFNGMETAKVILTLPTPSVIVEYNATGHLVDGELAEGQFLDIMCIADISQYIDTSVSVTMSWRRNNTVLTNGSDFTISPPVMTNNEYTGVLRINSLRDELDNGASYNCSVRVTTDAPFILAGNDNSSAVTLTVANFDANHVDISINIPSAPVAVVPPNFVEDLTNVRWTYDLEASRDVTSENNDATLVPVVRNGNIFTSVLRLDPVKTTDARRYYCQATFVISMVARGNESWNLPLKIPVSSVYLSQSRESNLLAGSNLILTCDISVDPNVDTLFTVNVAWNMTDQQIMSSGDFGDENDPNSMMLVDTDRVNISTVMRSGFNEYRSTVNFTTLSSIEDSGTYTCIVTIVPASAYEYVMTSDTNYMNVNFTVTNPMIGSFSASPDSFLGLETSCPDSDPYDNFTLTCTATKPTIVIPNLVIAWTHNGTIETGTVTTTGGNMTTTVTNTLSFDSSTASDSGTYRCTASITIPDSTDIITTSEGSTVAIRPQSQPVPAINVTATPGTTTAAISFIIPNIAYTPETYSVKYTGAILQTTEETSIIRMSSSNISAINEEFIIMLIGLEEDDTYTYTVDSTNCLGTTSTVEMSFRTFPTLPIASPMNCSNITFLPSNVTLTWTAPVLTDQNGAPVGYNLTCMNTNGVSVNGLSPTQTSTNTMFTITDVMPFTGYTCELSFINVVGEGPSTQCTFETAQSVSYDSPQNFTSIPDLNSVSFLWMEPSSTNGIIINYNLTVTKVNEAKLTTFIIEANPNQKIISKIVVGFSPYQNYTASVSASTIIGAGPVATTAGRTLPDIPSSPHLVVSPVVINSLTVAYTVPVLNETTINITWSPPSHPNGEITGFIVRIATDAITSPNNVPFVANKRSYTFIFGGLRARIPYYVSVVAVNQVGEGNFATAIVFTKSDSSVTVSPSNVQAMRIEDTIVLSWDPVTLEEAKGFFVYSIRLTPDDGSTSSTLRQTNTRTISVAYDTTSVNITDTEPQLAYTVSISVLLLSDVGLIEGPAIHTSLTMSPTNISGTDDGSVLLVAVIVPTALIMIFFVVVVLVCIIIVVLYKKKSKKFDISKANELSVAPNVGYGLVAIDSTSETQNNEDIYEKIDEYLYEPIDDKIEQQKEEDTSIVGDSVVDNIPIANCPTFATSPITAPISSPNQEETNEEQDADEYEDMS</sequence>
<dbReference type="GO" id="GO:0098609">
    <property type="term" value="P:cell-cell adhesion"/>
    <property type="evidence" value="ECO:0007669"/>
    <property type="project" value="TreeGrafter"/>
</dbReference>
<feature type="domain" description="Ig-like" evidence="5">
    <location>
        <begin position="3209"/>
        <end position="3297"/>
    </location>
</feature>
<dbReference type="PROSITE" id="PS50835">
    <property type="entry name" value="IG_LIKE"/>
    <property type="match status" value="28"/>
</dbReference>
<feature type="domain" description="Fibronectin type-III" evidence="6">
    <location>
        <begin position="1960"/>
        <end position="2065"/>
    </location>
</feature>
<dbReference type="CDD" id="cd00096">
    <property type="entry name" value="Ig"/>
    <property type="match status" value="7"/>
</dbReference>
<feature type="domain" description="Fibronectin type-III" evidence="6">
    <location>
        <begin position="4443"/>
        <end position="4549"/>
    </location>
</feature>
<feature type="domain" description="Ig-like" evidence="5">
    <location>
        <begin position="281"/>
        <end position="370"/>
    </location>
</feature>
<feature type="transmembrane region" description="Helical" evidence="4">
    <location>
        <begin position="4556"/>
        <end position="4586"/>
    </location>
</feature>
<feature type="domain" description="Ig-like" evidence="5">
    <location>
        <begin position="2751"/>
        <end position="2841"/>
    </location>
</feature>
<feature type="domain" description="Ig-like" evidence="5">
    <location>
        <begin position="2514"/>
        <end position="2596"/>
    </location>
</feature>
<feature type="domain" description="Ig-like" evidence="5">
    <location>
        <begin position="1292"/>
        <end position="1418"/>
    </location>
</feature>
<feature type="domain" description="Ig-like" evidence="5">
    <location>
        <begin position="1184"/>
        <end position="1274"/>
    </location>
</feature>
<feature type="domain" description="Ig-like" evidence="5">
    <location>
        <begin position="3774"/>
        <end position="3882"/>
    </location>
</feature>
<dbReference type="InterPro" id="IPR003961">
    <property type="entry name" value="FN3_dom"/>
</dbReference>
<feature type="region of interest" description="Disordered" evidence="3">
    <location>
        <begin position="4671"/>
        <end position="4699"/>
    </location>
</feature>
<feature type="domain" description="Ig-like" evidence="5">
    <location>
        <begin position="3315"/>
        <end position="3422"/>
    </location>
</feature>
<feature type="domain" description="Ig-like" evidence="5">
    <location>
        <begin position="726"/>
        <end position="816"/>
    </location>
</feature>
<feature type="domain" description="Ig-like" evidence="5">
    <location>
        <begin position="3087"/>
        <end position="3196"/>
    </location>
</feature>
<feature type="domain" description="Ig-like" evidence="5">
    <location>
        <begin position="173"/>
        <end position="270"/>
    </location>
</feature>
<organism evidence="7">
    <name type="scientific">Amphimedon queenslandica</name>
    <name type="common">Sponge</name>
    <dbReference type="NCBI Taxonomy" id="400682"/>
    <lineage>
        <taxon>Eukaryota</taxon>
        <taxon>Metazoa</taxon>
        <taxon>Porifera</taxon>
        <taxon>Demospongiae</taxon>
        <taxon>Heteroscleromorpha</taxon>
        <taxon>Haplosclerida</taxon>
        <taxon>Niphatidae</taxon>
        <taxon>Amphimedon</taxon>
    </lineage>
</organism>
<evidence type="ECO:0000256" key="3">
    <source>
        <dbReference type="SAM" id="MobiDB-lite"/>
    </source>
</evidence>
<feature type="domain" description="Fibronectin type-III" evidence="6">
    <location>
        <begin position="4344"/>
        <end position="4439"/>
    </location>
</feature>
<feature type="domain" description="Ig-like" evidence="5">
    <location>
        <begin position="1426"/>
        <end position="1537"/>
    </location>
</feature>
<dbReference type="InterPro" id="IPR013783">
    <property type="entry name" value="Ig-like_fold"/>
</dbReference>
<dbReference type="SMART" id="SM00408">
    <property type="entry name" value="IGc2"/>
    <property type="match status" value="14"/>
</dbReference>
<dbReference type="SMART" id="SM00060">
    <property type="entry name" value="FN3"/>
    <property type="match status" value="10"/>
</dbReference>
<feature type="domain" description="Ig-like" evidence="5">
    <location>
        <begin position="3909"/>
        <end position="4014"/>
    </location>
</feature>
<dbReference type="SUPFAM" id="SSF49265">
    <property type="entry name" value="Fibronectin type III"/>
    <property type="match status" value="4"/>
</dbReference>
<accession>A0A1X7TKW1</accession>
<dbReference type="GO" id="GO:0016020">
    <property type="term" value="C:membrane"/>
    <property type="evidence" value="ECO:0007669"/>
    <property type="project" value="UniProtKB-SubCell"/>
</dbReference>
<reference evidence="7" key="1">
    <citation type="submission" date="2017-05" db="UniProtKB">
        <authorList>
            <consortium name="EnsemblMetazoa"/>
        </authorList>
    </citation>
    <scope>IDENTIFICATION</scope>
</reference>
<feature type="domain" description="Ig-like" evidence="5">
    <location>
        <begin position="822"/>
        <end position="913"/>
    </location>
</feature>
<evidence type="ECO:0000256" key="2">
    <source>
        <dbReference type="ARBA" id="ARBA00023157"/>
    </source>
</evidence>
<dbReference type="eggNOG" id="KOG4475">
    <property type="taxonomic scope" value="Eukaryota"/>
</dbReference>
<keyword evidence="4" id="KW-0812">Transmembrane</keyword>
<keyword evidence="4" id="KW-0472">Membrane</keyword>
<feature type="compositionally biased region" description="Acidic residues" evidence="3">
    <location>
        <begin position="4685"/>
        <end position="4699"/>
    </location>
</feature>
<dbReference type="PANTHER" id="PTHR44170">
    <property type="entry name" value="PROTEIN SIDEKICK"/>
    <property type="match status" value="1"/>
</dbReference>
<dbReference type="InterPro" id="IPR007110">
    <property type="entry name" value="Ig-like_dom"/>
</dbReference>
<feature type="domain" description="Ig-like" evidence="5">
    <location>
        <begin position="2401"/>
        <end position="2501"/>
    </location>
</feature>
<dbReference type="Pfam" id="PF00047">
    <property type="entry name" value="ig"/>
    <property type="match status" value="5"/>
</dbReference>
<feature type="domain" description="Ig-like" evidence="5">
    <location>
        <begin position="55"/>
        <end position="150"/>
    </location>
</feature>
<name>A0A1X7TKW1_AMPQE</name>
<feature type="compositionally biased region" description="Polar residues" evidence="3">
    <location>
        <begin position="4671"/>
        <end position="4684"/>
    </location>
</feature>
<dbReference type="OrthoDB" id="9934532at2759"/>
<feature type="domain" description="Ig-like" evidence="5">
    <location>
        <begin position="3452"/>
        <end position="3534"/>
    </location>
</feature>
<feature type="domain" description="Ig-like" evidence="5">
    <location>
        <begin position="2184"/>
        <end position="2281"/>
    </location>
</feature>
<feature type="domain" description="Ig-like" evidence="5">
    <location>
        <begin position="2847"/>
        <end position="2954"/>
    </location>
</feature>
<feature type="domain" description="Ig-like" evidence="5">
    <location>
        <begin position="2063"/>
        <end position="2158"/>
    </location>
</feature>
<feature type="domain" description="Ig-like" evidence="5">
    <location>
        <begin position="2292"/>
        <end position="2395"/>
    </location>
</feature>
<feature type="domain" description="Fibronectin type-III" evidence="6">
    <location>
        <begin position="4130"/>
        <end position="4228"/>
    </location>
</feature>
<dbReference type="InParanoid" id="A0A1X7TKW1"/>
<feature type="domain" description="Ig-like" evidence="5">
    <location>
        <begin position="1062"/>
        <end position="1177"/>
    </location>
</feature>
<keyword evidence="4" id="KW-1133">Transmembrane helix</keyword>
<feature type="domain" description="Fibronectin type-III" evidence="6">
    <location>
        <begin position="1647"/>
        <end position="1746"/>
    </location>
</feature>
<proteinExistence type="predicted"/>
<dbReference type="PANTHER" id="PTHR44170:SF56">
    <property type="entry name" value="FIBRONECTIN TYPE-III DOMAIN-CONTAINING PROTEIN"/>
    <property type="match status" value="1"/>
</dbReference>
<feature type="domain" description="Fibronectin type-III" evidence="6">
    <location>
        <begin position="4233"/>
        <end position="4328"/>
    </location>
</feature>
<feature type="domain" description="Fibronectin type-III" evidence="6">
    <location>
        <begin position="1750"/>
        <end position="1845"/>
    </location>
</feature>
<dbReference type="EnsemblMetazoa" id="Aqu2.1.15537_001">
    <property type="protein sequence ID" value="Aqu2.1.15537_001"/>
    <property type="gene ID" value="Aqu2.1.15537"/>
</dbReference>
<dbReference type="SUPFAM" id="SSF48726">
    <property type="entry name" value="Immunoglobulin"/>
    <property type="match status" value="15"/>
</dbReference>
<dbReference type="InterPro" id="IPR003599">
    <property type="entry name" value="Ig_sub"/>
</dbReference>
<keyword evidence="1" id="KW-0677">Repeat</keyword>
<evidence type="ECO:0000313" key="7">
    <source>
        <dbReference type="EnsemblMetazoa" id="Aqu2.1.15537_001"/>
    </source>
</evidence>
<evidence type="ECO:0000259" key="6">
    <source>
        <dbReference type="PROSITE" id="PS50853"/>
    </source>
</evidence>